<evidence type="ECO:0000313" key="1">
    <source>
        <dbReference type="EMBL" id="SKC80023.1"/>
    </source>
</evidence>
<reference evidence="1 2" key="1">
    <citation type="submission" date="2017-02" db="EMBL/GenBank/DDBJ databases">
        <authorList>
            <person name="Peterson S.W."/>
        </authorList>
    </citation>
    <scope>NUCLEOTIDE SEQUENCE [LARGE SCALE GENOMIC DNA]</scope>
    <source>
        <strain evidence="1 2">M1</strain>
    </source>
</reference>
<organism evidence="1 2">
    <name type="scientific">Maledivibacter halophilus</name>
    <dbReference type="NCBI Taxonomy" id="36842"/>
    <lineage>
        <taxon>Bacteria</taxon>
        <taxon>Bacillati</taxon>
        <taxon>Bacillota</taxon>
        <taxon>Clostridia</taxon>
        <taxon>Peptostreptococcales</taxon>
        <taxon>Caminicellaceae</taxon>
        <taxon>Maledivibacter</taxon>
    </lineage>
</organism>
<dbReference type="AlphaFoldDB" id="A0A1T5LVX5"/>
<proteinExistence type="predicted"/>
<keyword evidence="2" id="KW-1185">Reference proteome</keyword>
<protein>
    <submittedName>
        <fullName evidence="1">Uncharacterized protein</fullName>
    </submittedName>
</protein>
<gene>
    <name evidence="1" type="ORF">SAMN02194393_03412</name>
</gene>
<dbReference type="Proteomes" id="UP000190285">
    <property type="component" value="Unassembled WGS sequence"/>
</dbReference>
<sequence>MLGNKLKFEVSKNRKKFIKSKLNSINNYGFYAACSTNLNSLKRVWADNSDEYIESDIEIEEWHKLWEKNLAFTASKLTDKALGDD</sequence>
<accession>A0A1T5LVX5</accession>
<name>A0A1T5LVX5_9FIRM</name>
<evidence type="ECO:0000313" key="2">
    <source>
        <dbReference type="Proteomes" id="UP000190285"/>
    </source>
</evidence>
<dbReference type="EMBL" id="FUZT01000008">
    <property type="protein sequence ID" value="SKC80023.1"/>
    <property type="molecule type" value="Genomic_DNA"/>
</dbReference>